<evidence type="ECO:0000313" key="2">
    <source>
        <dbReference type="RefSeq" id="XP_035697559.1"/>
    </source>
</evidence>
<dbReference type="KEGG" id="bfo:118430677"/>
<accession>A0A9J7MCN2</accession>
<name>A0A9J7MCN2_BRAFL</name>
<sequence>MSDNEEWPDENHQVCIIASQDWTLDEVEGCVKTAVRERGVANTDILTLRISGQDDLDELKRTLQRETRVICCANSTTRNILLSDTEHDEMSYVVKAAEKIVGGSGVMVLLYGHEKSRDIQQLYDHTSFDRTFLNKQTRLLQKAHRENLFFSVFKSLNEIQKRRLCDWIRA</sequence>
<gene>
    <name evidence="2" type="primary">LOC118430677</name>
</gene>
<proteinExistence type="predicted"/>
<reference evidence="1" key="1">
    <citation type="journal article" date="2020" name="Nat. Ecol. Evol.">
        <title>Deeply conserved synteny resolves early events in vertebrate evolution.</title>
        <authorList>
            <person name="Simakov O."/>
            <person name="Marletaz F."/>
            <person name="Yue J.X."/>
            <person name="O'Connell B."/>
            <person name="Jenkins J."/>
            <person name="Brandt A."/>
            <person name="Calef R."/>
            <person name="Tung C.H."/>
            <person name="Huang T.K."/>
            <person name="Schmutz J."/>
            <person name="Satoh N."/>
            <person name="Yu J.K."/>
            <person name="Putnam N.H."/>
            <person name="Green R.E."/>
            <person name="Rokhsar D.S."/>
        </authorList>
    </citation>
    <scope>NUCLEOTIDE SEQUENCE [LARGE SCALE GENOMIC DNA]</scope>
    <source>
        <strain evidence="1">S238N-H82</strain>
    </source>
</reference>
<protein>
    <submittedName>
        <fullName evidence="2">Uncharacterized protein LOC118430677</fullName>
    </submittedName>
</protein>
<evidence type="ECO:0000313" key="1">
    <source>
        <dbReference type="Proteomes" id="UP000001554"/>
    </source>
</evidence>
<dbReference type="OrthoDB" id="10328608at2759"/>
<reference evidence="2" key="2">
    <citation type="submission" date="2025-08" db="UniProtKB">
        <authorList>
            <consortium name="RefSeq"/>
        </authorList>
    </citation>
    <scope>IDENTIFICATION</scope>
    <source>
        <strain evidence="2">S238N-H82</strain>
        <tissue evidence="2">Testes</tissue>
    </source>
</reference>
<dbReference type="Proteomes" id="UP000001554">
    <property type="component" value="Chromosome 14"/>
</dbReference>
<keyword evidence="1" id="KW-1185">Reference proteome</keyword>
<dbReference type="RefSeq" id="XP_035697559.1">
    <property type="nucleotide sequence ID" value="XM_035841666.1"/>
</dbReference>
<organism evidence="1 2">
    <name type="scientific">Branchiostoma floridae</name>
    <name type="common">Florida lancelet</name>
    <name type="synonym">Amphioxus</name>
    <dbReference type="NCBI Taxonomy" id="7739"/>
    <lineage>
        <taxon>Eukaryota</taxon>
        <taxon>Metazoa</taxon>
        <taxon>Chordata</taxon>
        <taxon>Cephalochordata</taxon>
        <taxon>Leptocardii</taxon>
        <taxon>Amphioxiformes</taxon>
        <taxon>Branchiostomatidae</taxon>
        <taxon>Branchiostoma</taxon>
    </lineage>
</organism>
<dbReference type="GeneID" id="118430677"/>
<dbReference type="AlphaFoldDB" id="A0A9J7MCN2"/>